<dbReference type="AlphaFoldDB" id="A0A4S8KVA2"/>
<reference evidence="1 2" key="1">
    <citation type="journal article" date="2019" name="Nat. Ecol. Evol.">
        <title>Megaphylogeny resolves global patterns of mushroom evolution.</title>
        <authorList>
            <person name="Varga T."/>
            <person name="Krizsan K."/>
            <person name="Foldi C."/>
            <person name="Dima B."/>
            <person name="Sanchez-Garcia M."/>
            <person name="Sanchez-Ramirez S."/>
            <person name="Szollosi G.J."/>
            <person name="Szarkandi J.G."/>
            <person name="Papp V."/>
            <person name="Albert L."/>
            <person name="Andreopoulos W."/>
            <person name="Angelini C."/>
            <person name="Antonin V."/>
            <person name="Barry K.W."/>
            <person name="Bougher N.L."/>
            <person name="Buchanan P."/>
            <person name="Buyck B."/>
            <person name="Bense V."/>
            <person name="Catcheside P."/>
            <person name="Chovatia M."/>
            <person name="Cooper J."/>
            <person name="Damon W."/>
            <person name="Desjardin D."/>
            <person name="Finy P."/>
            <person name="Geml J."/>
            <person name="Haridas S."/>
            <person name="Hughes K."/>
            <person name="Justo A."/>
            <person name="Karasinski D."/>
            <person name="Kautmanova I."/>
            <person name="Kiss B."/>
            <person name="Kocsube S."/>
            <person name="Kotiranta H."/>
            <person name="LaButti K.M."/>
            <person name="Lechner B.E."/>
            <person name="Liimatainen K."/>
            <person name="Lipzen A."/>
            <person name="Lukacs Z."/>
            <person name="Mihaltcheva S."/>
            <person name="Morgado L.N."/>
            <person name="Niskanen T."/>
            <person name="Noordeloos M.E."/>
            <person name="Ohm R.A."/>
            <person name="Ortiz-Santana B."/>
            <person name="Ovrebo C."/>
            <person name="Racz N."/>
            <person name="Riley R."/>
            <person name="Savchenko A."/>
            <person name="Shiryaev A."/>
            <person name="Soop K."/>
            <person name="Spirin V."/>
            <person name="Szebenyi C."/>
            <person name="Tomsovsky M."/>
            <person name="Tulloss R.E."/>
            <person name="Uehling J."/>
            <person name="Grigoriev I.V."/>
            <person name="Vagvolgyi C."/>
            <person name="Papp T."/>
            <person name="Martin F.M."/>
            <person name="Miettinen O."/>
            <person name="Hibbett D.S."/>
            <person name="Nagy L.G."/>
        </authorList>
    </citation>
    <scope>NUCLEOTIDE SEQUENCE [LARGE SCALE GENOMIC DNA]</scope>
    <source>
        <strain evidence="1 2">CBS 962.96</strain>
    </source>
</reference>
<keyword evidence="2" id="KW-1185">Reference proteome</keyword>
<dbReference type="EMBL" id="ML179969">
    <property type="protein sequence ID" value="THU79837.1"/>
    <property type="molecule type" value="Genomic_DNA"/>
</dbReference>
<protein>
    <submittedName>
        <fullName evidence="1">Uncharacterized protein</fullName>
    </submittedName>
</protein>
<gene>
    <name evidence="1" type="ORF">K435DRAFT_810378</name>
</gene>
<evidence type="ECO:0000313" key="2">
    <source>
        <dbReference type="Proteomes" id="UP000297245"/>
    </source>
</evidence>
<proteinExistence type="predicted"/>
<dbReference type="Proteomes" id="UP000297245">
    <property type="component" value="Unassembled WGS sequence"/>
</dbReference>
<name>A0A4S8KVA2_DENBC</name>
<accession>A0A4S8KVA2</accession>
<evidence type="ECO:0000313" key="1">
    <source>
        <dbReference type="EMBL" id="THU79837.1"/>
    </source>
</evidence>
<sequence length="132" mass="15577">MPYQSKPSKLSAYGKQQLTILRPALFPLPGAQNDTRISHFARDFYDGKLKDPEAFLKFWSENVTVQKLKKQRKKHEQIIRGYLFFLKWGKDPNPRYSTFIRNLWSGLDFDNMLAEDRDFAIEERRVKGLPVP</sequence>
<organism evidence="1 2">
    <name type="scientific">Dendrothele bispora (strain CBS 962.96)</name>
    <dbReference type="NCBI Taxonomy" id="1314807"/>
    <lineage>
        <taxon>Eukaryota</taxon>
        <taxon>Fungi</taxon>
        <taxon>Dikarya</taxon>
        <taxon>Basidiomycota</taxon>
        <taxon>Agaricomycotina</taxon>
        <taxon>Agaricomycetes</taxon>
        <taxon>Agaricomycetidae</taxon>
        <taxon>Agaricales</taxon>
        <taxon>Agaricales incertae sedis</taxon>
        <taxon>Dendrothele</taxon>
    </lineage>
</organism>